<gene>
    <name evidence="9" type="ORF">BCR26_10590</name>
</gene>
<keyword evidence="3" id="KW-1003">Cell membrane</keyword>
<dbReference type="InterPro" id="IPR000390">
    <property type="entry name" value="Small_drug/metabolite_transptr"/>
</dbReference>
<dbReference type="Gene3D" id="1.10.3730.20">
    <property type="match status" value="1"/>
</dbReference>
<dbReference type="GO" id="GO:0005886">
    <property type="term" value="C:plasma membrane"/>
    <property type="evidence" value="ECO:0007669"/>
    <property type="project" value="UniProtKB-SubCell"/>
</dbReference>
<dbReference type="PANTHER" id="PTHR30561:SF7">
    <property type="entry name" value="GUANIDINIUM EFFLUX SYSTEM SUBUNIT GDNC-RELATED"/>
    <property type="match status" value="1"/>
</dbReference>
<feature type="transmembrane region" description="Helical" evidence="8">
    <location>
        <begin position="5"/>
        <end position="21"/>
    </location>
</feature>
<evidence type="ECO:0000313" key="9">
    <source>
        <dbReference type="EMBL" id="OEH83242.1"/>
    </source>
</evidence>
<dbReference type="Pfam" id="PF00893">
    <property type="entry name" value="Multi_Drug_Res"/>
    <property type="match status" value="1"/>
</dbReference>
<dbReference type="InterPro" id="IPR045324">
    <property type="entry name" value="Small_multidrug_res"/>
</dbReference>
<feature type="transmembrane region" description="Helical" evidence="8">
    <location>
        <begin position="58"/>
        <end position="77"/>
    </location>
</feature>
<feature type="transmembrane region" description="Helical" evidence="8">
    <location>
        <begin position="27"/>
        <end position="46"/>
    </location>
</feature>
<dbReference type="InterPro" id="IPR037185">
    <property type="entry name" value="EmrE-like"/>
</dbReference>
<evidence type="ECO:0000256" key="1">
    <source>
        <dbReference type="ARBA" id="ARBA00004651"/>
    </source>
</evidence>
<dbReference type="STRING" id="762845.BCR26_10590"/>
<sequence length="110" mass="12130">MSKDWLKLFLGAFFEVLWVIGMKYSETWWEIALTVILIVISFYALIRAGETLPVGTAYAVFVGLGTAGTVVSGILFFGEPFKILKIILILTLLIGVMGLKLLTDKKGAEE</sequence>
<accession>A0A1E5KZA7</accession>
<evidence type="ECO:0000256" key="5">
    <source>
        <dbReference type="ARBA" id="ARBA00022989"/>
    </source>
</evidence>
<name>A0A1E5KZA7_9ENTE</name>
<evidence type="ECO:0000256" key="4">
    <source>
        <dbReference type="ARBA" id="ARBA00022692"/>
    </source>
</evidence>
<reference evidence="9 10" key="1">
    <citation type="submission" date="2016-09" db="EMBL/GenBank/DDBJ databases">
        <authorList>
            <person name="Capua I."/>
            <person name="De Benedictis P."/>
            <person name="Joannis T."/>
            <person name="Lombin L.H."/>
            <person name="Cattoli G."/>
        </authorList>
    </citation>
    <scope>NUCLEOTIDE SEQUENCE [LARGE SCALE GENOMIC DNA]</scope>
    <source>
        <strain evidence="9 10">LMG 25899</strain>
    </source>
</reference>
<keyword evidence="5 8" id="KW-1133">Transmembrane helix</keyword>
<keyword evidence="10" id="KW-1185">Reference proteome</keyword>
<dbReference type="RefSeq" id="WP_069697794.1">
    <property type="nucleotide sequence ID" value="NZ_JAGGMA010000019.1"/>
</dbReference>
<comment type="subcellular location">
    <subcellularLocation>
        <location evidence="1 7">Cell membrane</location>
        <topology evidence="1 7">Multi-pass membrane protein</topology>
    </subcellularLocation>
</comment>
<protein>
    <submittedName>
        <fullName evidence="9">Multidrug resistance protein SMR</fullName>
    </submittedName>
</protein>
<dbReference type="Proteomes" id="UP000095256">
    <property type="component" value="Unassembled WGS sequence"/>
</dbReference>
<proteinExistence type="inferred from homology"/>
<evidence type="ECO:0000256" key="6">
    <source>
        <dbReference type="ARBA" id="ARBA00023136"/>
    </source>
</evidence>
<dbReference type="GO" id="GO:0022857">
    <property type="term" value="F:transmembrane transporter activity"/>
    <property type="evidence" value="ECO:0007669"/>
    <property type="project" value="InterPro"/>
</dbReference>
<comment type="caution">
    <text evidence="9">The sequence shown here is derived from an EMBL/GenBank/DDBJ whole genome shotgun (WGS) entry which is preliminary data.</text>
</comment>
<dbReference type="PANTHER" id="PTHR30561">
    <property type="entry name" value="SMR FAMILY PROTON-DEPENDENT DRUG EFFLUX TRANSPORTER SUGE"/>
    <property type="match status" value="1"/>
</dbReference>
<evidence type="ECO:0000313" key="10">
    <source>
        <dbReference type="Proteomes" id="UP000095256"/>
    </source>
</evidence>
<evidence type="ECO:0000256" key="2">
    <source>
        <dbReference type="ARBA" id="ARBA00022448"/>
    </source>
</evidence>
<keyword evidence="2" id="KW-0813">Transport</keyword>
<dbReference type="OrthoDB" id="2168659at2"/>
<evidence type="ECO:0000256" key="8">
    <source>
        <dbReference type="SAM" id="Phobius"/>
    </source>
</evidence>
<comment type="similarity">
    <text evidence="7">Belongs to the drug/metabolite transporter (DMT) superfamily. Small multidrug resistance (SMR) (TC 2.A.7.1) family.</text>
</comment>
<organism evidence="9 10">
    <name type="scientific">Enterococcus rivorum</name>
    <dbReference type="NCBI Taxonomy" id="762845"/>
    <lineage>
        <taxon>Bacteria</taxon>
        <taxon>Bacillati</taxon>
        <taxon>Bacillota</taxon>
        <taxon>Bacilli</taxon>
        <taxon>Lactobacillales</taxon>
        <taxon>Enterococcaceae</taxon>
        <taxon>Enterococcus</taxon>
    </lineage>
</organism>
<dbReference type="FunFam" id="1.10.3730.20:FF:000001">
    <property type="entry name" value="Quaternary ammonium compound resistance transporter SugE"/>
    <property type="match status" value="1"/>
</dbReference>
<dbReference type="SUPFAM" id="SSF103481">
    <property type="entry name" value="Multidrug resistance efflux transporter EmrE"/>
    <property type="match status" value="1"/>
</dbReference>
<evidence type="ECO:0000256" key="7">
    <source>
        <dbReference type="RuleBase" id="RU003942"/>
    </source>
</evidence>
<keyword evidence="6 8" id="KW-0472">Membrane</keyword>
<feature type="transmembrane region" description="Helical" evidence="8">
    <location>
        <begin position="83"/>
        <end position="102"/>
    </location>
</feature>
<keyword evidence="4 7" id="KW-0812">Transmembrane</keyword>
<evidence type="ECO:0000256" key="3">
    <source>
        <dbReference type="ARBA" id="ARBA00022475"/>
    </source>
</evidence>
<dbReference type="AlphaFoldDB" id="A0A1E5KZA7"/>
<dbReference type="EMBL" id="MIEK01000010">
    <property type="protein sequence ID" value="OEH83242.1"/>
    <property type="molecule type" value="Genomic_DNA"/>
</dbReference>